<keyword evidence="5" id="KW-1185">Reference proteome</keyword>
<dbReference type="SUPFAM" id="SSF51569">
    <property type="entry name" value="Aldolase"/>
    <property type="match status" value="1"/>
</dbReference>
<dbReference type="EMBL" id="JAGIOF010000001">
    <property type="protein sequence ID" value="MBP2385548.1"/>
    <property type="molecule type" value="Genomic_DNA"/>
</dbReference>
<dbReference type="RefSeq" id="WP_209996398.1">
    <property type="nucleotide sequence ID" value="NZ_BAAAJY010000007.1"/>
</dbReference>
<dbReference type="EC" id="4.3.3.7" evidence="4"/>
<sequence length="295" mass="31089">MFDGLCAFPLTPLSEDGVDQTALARLVGRITDAGVKSIGVLGSTGVYPYLSRDERREALQVAVGSAGDASVMSGIGAMRTREVIANAEDAQLAGASALLLTPVSYHRLTANEVFGLYRDVVSASSVPVFVYDSPGTTGFVFSDELLERIARLPRIGGIKIPPPPAGATASRLAELRGIFSPEHSIGLSGDWEAADALLAGYDVWHSVIAGIFPRHAMELADAALAGNAGTAREISRKFDPIWALFKSHGSLRVVAAIAEELGLTNPHSLPSPLKGLEDQTRSEIRDSLKLTGLDG</sequence>
<dbReference type="Gene3D" id="3.20.20.70">
    <property type="entry name" value="Aldolase class I"/>
    <property type="match status" value="1"/>
</dbReference>
<dbReference type="GO" id="GO:0008840">
    <property type="term" value="F:4-hydroxy-tetrahydrodipicolinate synthase activity"/>
    <property type="evidence" value="ECO:0007669"/>
    <property type="project" value="UniProtKB-EC"/>
</dbReference>
<name>A0ABS4XAZ6_9MICC</name>
<organism evidence="4 5">
    <name type="scientific">Paeniglutamicibacter kerguelensis</name>
    <dbReference type="NCBI Taxonomy" id="254788"/>
    <lineage>
        <taxon>Bacteria</taxon>
        <taxon>Bacillati</taxon>
        <taxon>Actinomycetota</taxon>
        <taxon>Actinomycetes</taxon>
        <taxon>Micrococcales</taxon>
        <taxon>Micrococcaceae</taxon>
        <taxon>Paeniglutamicibacter</taxon>
    </lineage>
</organism>
<evidence type="ECO:0000256" key="1">
    <source>
        <dbReference type="ARBA" id="ARBA00007592"/>
    </source>
</evidence>
<dbReference type="Proteomes" id="UP001296993">
    <property type="component" value="Unassembled WGS sequence"/>
</dbReference>
<keyword evidence="2 3" id="KW-0456">Lyase</keyword>
<dbReference type="PIRSF" id="PIRSF001365">
    <property type="entry name" value="DHDPS"/>
    <property type="match status" value="1"/>
</dbReference>
<evidence type="ECO:0000256" key="2">
    <source>
        <dbReference type="ARBA" id="ARBA00023239"/>
    </source>
</evidence>
<accession>A0ABS4XAZ6</accession>
<dbReference type="PRINTS" id="PR00146">
    <property type="entry name" value="DHPICSNTHASE"/>
</dbReference>
<dbReference type="PANTHER" id="PTHR12128">
    <property type="entry name" value="DIHYDRODIPICOLINATE SYNTHASE"/>
    <property type="match status" value="1"/>
</dbReference>
<comment type="caution">
    <text evidence="4">The sequence shown here is derived from an EMBL/GenBank/DDBJ whole genome shotgun (WGS) entry which is preliminary data.</text>
</comment>
<dbReference type="InterPro" id="IPR013785">
    <property type="entry name" value="Aldolase_TIM"/>
</dbReference>
<protein>
    <submittedName>
        <fullName evidence="4">4-hydroxy-tetrahydrodipicolinate synthase</fullName>
        <ecNumber evidence="4">4.3.3.7</ecNumber>
    </submittedName>
</protein>
<evidence type="ECO:0000313" key="4">
    <source>
        <dbReference type="EMBL" id="MBP2385548.1"/>
    </source>
</evidence>
<evidence type="ECO:0000256" key="3">
    <source>
        <dbReference type="PIRNR" id="PIRNR001365"/>
    </source>
</evidence>
<gene>
    <name evidence="4" type="ORF">JOF47_001059</name>
</gene>
<dbReference type="InterPro" id="IPR002220">
    <property type="entry name" value="DapA-like"/>
</dbReference>
<dbReference type="PANTHER" id="PTHR12128:SF66">
    <property type="entry name" value="4-HYDROXY-2-OXOGLUTARATE ALDOLASE, MITOCHONDRIAL"/>
    <property type="match status" value="1"/>
</dbReference>
<dbReference type="SMART" id="SM01130">
    <property type="entry name" value="DHDPS"/>
    <property type="match status" value="1"/>
</dbReference>
<proteinExistence type="inferred from homology"/>
<comment type="similarity">
    <text evidence="1 3">Belongs to the DapA family.</text>
</comment>
<reference evidence="4 5" key="1">
    <citation type="submission" date="2021-03" db="EMBL/GenBank/DDBJ databases">
        <title>Sequencing the genomes of 1000 actinobacteria strains.</title>
        <authorList>
            <person name="Klenk H.-P."/>
        </authorList>
    </citation>
    <scope>NUCLEOTIDE SEQUENCE [LARGE SCALE GENOMIC DNA]</scope>
    <source>
        <strain evidence="4 5">DSM 15797</strain>
    </source>
</reference>
<dbReference type="Pfam" id="PF00701">
    <property type="entry name" value="DHDPS"/>
    <property type="match status" value="1"/>
</dbReference>
<evidence type="ECO:0000313" key="5">
    <source>
        <dbReference type="Proteomes" id="UP001296993"/>
    </source>
</evidence>
<dbReference type="CDD" id="cd00408">
    <property type="entry name" value="DHDPS-like"/>
    <property type="match status" value="1"/>
</dbReference>